<dbReference type="OrthoDB" id="638271at2759"/>
<evidence type="ECO:0000259" key="7">
    <source>
        <dbReference type="PROSITE" id="PS50011"/>
    </source>
</evidence>
<organism evidence="8 9">
    <name type="scientific">Digitaria exilis</name>
    <dbReference type="NCBI Taxonomy" id="1010633"/>
    <lineage>
        <taxon>Eukaryota</taxon>
        <taxon>Viridiplantae</taxon>
        <taxon>Streptophyta</taxon>
        <taxon>Embryophyta</taxon>
        <taxon>Tracheophyta</taxon>
        <taxon>Spermatophyta</taxon>
        <taxon>Magnoliopsida</taxon>
        <taxon>Liliopsida</taxon>
        <taxon>Poales</taxon>
        <taxon>Poaceae</taxon>
        <taxon>PACMAD clade</taxon>
        <taxon>Panicoideae</taxon>
        <taxon>Panicodae</taxon>
        <taxon>Paniceae</taxon>
        <taxon>Anthephorinae</taxon>
        <taxon>Digitaria</taxon>
    </lineage>
</organism>
<dbReference type="InterPro" id="IPR001245">
    <property type="entry name" value="Ser-Thr/Tyr_kinase_cat_dom"/>
</dbReference>
<feature type="domain" description="Protein kinase" evidence="7">
    <location>
        <begin position="364"/>
        <end position="635"/>
    </location>
</feature>
<protein>
    <recommendedName>
        <fullName evidence="7">Protein kinase domain-containing protein</fullName>
    </recommendedName>
</protein>
<evidence type="ECO:0000313" key="9">
    <source>
        <dbReference type="Proteomes" id="UP000636709"/>
    </source>
</evidence>
<accession>A0A835EGK2</accession>
<evidence type="ECO:0000256" key="6">
    <source>
        <dbReference type="PROSITE-ProRule" id="PRU10141"/>
    </source>
</evidence>
<reference evidence="8" key="1">
    <citation type="submission" date="2020-07" db="EMBL/GenBank/DDBJ databases">
        <title>Genome sequence and genetic diversity analysis of an under-domesticated orphan crop, white fonio (Digitaria exilis).</title>
        <authorList>
            <person name="Bennetzen J.L."/>
            <person name="Chen S."/>
            <person name="Ma X."/>
            <person name="Wang X."/>
            <person name="Yssel A.E.J."/>
            <person name="Chaluvadi S.R."/>
            <person name="Johnson M."/>
            <person name="Gangashetty P."/>
            <person name="Hamidou F."/>
            <person name="Sanogo M.D."/>
            <person name="Zwaenepoel A."/>
            <person name="Wallace J."/>
            <person name="Van De Peer Y."/>
            <person name="Van Deynze A."/>
        </authorList>
    </citation>
    <scope>NUCLEOTIDE SEQUENCE</scope>
    <source>
        <tissue evidence="8">Leaves</tissue>
    </source>
</reference>
<evidence type="ECO:0000256" key="2">
    <source>
        <dbReference type="ARBA" id="ARBA00022679"/>
    </source>
</evidence>
<keyword evidence="4" id="KW-0418">Kinase</keyword>
<evidence type="ECO:0000313" key="8">
    <source>
        <dbReference type="EMBL" id="KAF8694449.1"/>
    </source>
</evidence>
<dbReference type="Gene3D" id="1.10.510.10">
    <property type="entry name" value="Transferase(Phosphotransferase) domain 1"/>
    <property type="match status" value="2"/>
</dbReference>
<proteinExistence type="predicted"/>
<keyword evidence="3 6" id="KW-0547">Nucleotide-binding</keyword>
<dbReference type="SMART" id="SM00220">
    <property type="entry name" value="S_TKc"/>
    <property type="match status" value="1"/>
</dbReference>
<dbReference type="FunFam" id="1.10.510.10:FF:000474">
    <property type="entry name" value="Wall-associated receptor kinase 3"/>
    <property type="match status" value="1"/>
</dbReference>
<keyword evidence="9" id="KW-1185">Reference proteome</keyword>
<gene>
    <name evidence="8" type="ORF">HU200_038191</name>
</gene>
<dbReference type="Pfam" id="PF07714">
    <property type="entry name" value="PK_Tyr_Ser-Thr"/>
    <property type="match status" value="2"/>
</dbReference>
<evidence type="ECO:0000256" key="1">
    <source>
        <dbReference type="ARBA" id="ARBA00022527"/>
    </source>
</evidence>
<dbReference type="AlphaFoldDB" id="A0A835EGK2"/>
<dbReference type="GO" id="GO:0007166">
    <property type="term" value="P:cell surface receptor signaling pathway"/>
    <property type="evidence" value="ECO:0007669"/>
    <property type="project" value="InterPro"/>
</dbReference>
<keyword evidence="2" id="KW-0808">Transferase</keyword>
<dbReference type="EMBL" id="JACEFO010001905">
    <property type="protein sequence ID" value="KAF8694449.1"/>
    <property type="molecule type" value="Genomic_DNA"/>
</dbReference>
<evidence type="ECO:0000256" key="3">
    <source>
        <dbReference type="ARBA" id="ARBA00022741"/>
    </source>
</evidence>
<name>A0A835EGK2_9POAL</name>
<dbReference type="PROSITE" id="PS50011">
    <property type="entry name" value="PROTEIN_KINASE_DOM"/>
    <property type="match status" value="2"/>
</dbReference>
<dbReference type="InterPro" id="IPR008271">
    <property type="entry name" value="Ser/Thr_kinase_AS"/>
</dbReference>
<evidence type="ECO:0000256" key="4">
    <source>
        <dbReference type="ARBA" id="ARBA00022777"/>
    </source>
</evidence>
<dbReference type="FunFam" id="3.30.200.20:FF:000337">
    <property type="entry name" value="Wall-associated receptor kinase 3"/>
    <property type="match status" value="1"/>
</dbReference>
<dbReference type="PROSITE" id="PS00108">
    <property type="entry name" value="PROTEIN_KINASE_ST"/>
    <property type="match status" value="1"/>
</dbReference>
<dbReference type="InterPro" id="IPR045274">
    <property type="entry name" value="WAK-like"/>
</dbReference>
<dbReference type="SUPFAM" id="SSF56112">
    <property type="entry name" value="Protein kinase-like (PK-like)"/>
    <property type="match status" value="2"/>
</dbReference>
<dbReference type="InterPro" id="IPR011009">
    <property type="entry name" value="Kinase-like_dom_sf"/>
</dbReference>
<sequence length="689" mass="76765">MAKILATGDTWNNLRNFTEDEIGRITKNYGTPIGEGGFGEVFKGILDADYDLVAVKRYIRANLRKEFMEEVSIHSQISHKNVVKLIGYCIGESTLTLVTEYISKGNLDDMLHNSDTAISLDIRLGVAIGCAEALSYMHSMHLSSDSLICHGDIKPANILLNDNFTAKVSDFGLSRLLSGGITQYASKVIGSIDYMDPVYLHTGRLTPRNDAYSFGIVLLELVTRKRVKQGGMNLIGIFDCAKGKELRELFDASIANKNTMDILEEVVKLATECLRLDSQNRPQMYNVAKRLRMLKRDLKGRPENAYSQSILASHHAWHSIEKHDHAQLKKSFSFFKRNASNSKILSEFSNVRSFTVEELKEITENYSYLLGGGISGKFYKGTLDDNTAVVVRKFLSTDSKEAFINGGIVLSKIVHKNIVKLLGCCLEATAPVFIYEYAEKGSLVDILGSQEAFPLEVRIRIAIKTAETLQYLHSSATGIIGHGSVSASTILLDNNFRPKLTDFSGACKLIKDSGDNASQTVISNYLLEKVLCNDPSRFSSVLMNMESDVYRFGGVLLALISREISITSDELVVKFSEAYQTDNGGKAMFDRDITAEHDITALEEIGRLALKCTILNADEMVRRPTMKELAEQLRMIRRSWKEHTTGADSQVTETKGATAIMPMEPRLPNLMRHLFGYRRISASDPMRTC</sequence>
<keyword evidence="1" id="KW-0723">Serine/threonine-protein kinase</keyword>
<dbReference type="Proteomes" id="UP000636709">
    <property type="component" value="Unassembled WGS sequence"/>
</dbReference>
<dbReference type="GO" id="GO:0004674">
    <property type="term" value="F:protein serine/threonine kinase activity"/>
    <property type="evidence" value="ECO:0007669"/>
    <property type="project" value="UniProtKB-KW"/>
</dbReference>
<dbReference type="Gene3D" id="3.30.200.20">
    <property type="entry name" value="Phosphorylase Kinase, domain 1"/>
    <property type="match status" value="2"/>
</dbReference>
<dbReference type="InterPro" id="IPR000719">
    <property type="entry name" value="Prot_kinase_dom"/>
</dbReference>
<dbReference type="InterPro" id="IPR017441">
    <property type="entry name" value="Protein_kinase_ATP_BS"/>
</dbReference>
<keyword evidence="5 6" id="KW-0067">ATP-binding</keyword>
<dbReference type="PANTHER" id="PTHR27005">
    <property type="entry name" value="WALL-ASSOCIATED RECEPTOR KINASE-LIKE 21"/>
    <property type="match status" value="1"/>
</dbReference>
<dbReference type="PANTHER" id="PTHR27005:SF305">
    <property type="entry name" value="WALL-ASSOCIATED KINASE 2-LIKE PROTEIN"/>
    <property type="match status" value="1"/>
</dbReference>
<dbReference type="GO" id="GO:0005886">
    <property type="term" value="C:plasma membrane"/>
    <property type="evidence" value="ECO:0007669"/>
    <property type="project" value="TreeGrafter"/>
</dbReference>
<dbReference type="GO" id="GO:0005524">
    <property type="term" value="F:ATP binding"/>
    <property type="evidence" value="ECO:0007669"/>
    <property type="project" value="UniProtKB-UniRule"/>
</dbReference>
<evidence type="ECO:0000256" key="5">
    <source>
        <dbReference type="ARBA" id="ARBA00022840"/>
    </source>
</evidence>
<comment type="caution">
    <text evidence="8">The sequence shown here is derived from an EMBL/GenBank/DDBJ whole genome shotgun (WGS) entry which is preliminary data.</text>
</comment>
<feature type="binding site" evidence="6">
    <location>
        <position position="56"/>
    </location>
    <ligand>
        <name>ATP</name>
        <dbReference type="ChEBI" id="CHEBI:30616"/>
    </ligand>
</feature>
<dbReference type="PROSITE" id="PS00107">
    <property type="entry name" value="PROTEIN_KINASE_ATP"/>
    <property type="match status" value="1"/>
</dbReference>
<feature type="domain" description="Protein kinase" evidence="7">
    <location>
        <begin position="27"/>
        <end position="294"/>
    </location>
</feature>